<feature type="domain" description="Gfo/Idh/MocA-like oxidoreductase N-terminal" evidence="1">
    <location>
        <begin position="7"/>
        <end position="129"/>
    </location>
</feature>
<dbReference type="InterPro" id="IPR036291">
    <property type="entry name" value="NAD(P)-bd_dom_sf"/>
</dbReference>
<dbReference type="SUPFAM" id="SSF55347">
    <property type="entry name" value="Glyceraldehyde-3-phosphate dehydrogenase-like, C-terminal domain"/>
    <property type="match status" value="1"/>
</dbReference>
<dbReference type="GO" id="GO:0033712">
    <property type="term" value="F:1,5-anhydro-D-fructose reductase (1,5-anhydro-D-mannitol-forming) activity"/>
    <property type="evidence" value="ECO:0007669"/>
    <property type="project" value="UniProtKB-EC"/>
</dbReference>
<dbReference type="InterPro" id="IPR000683">
    <property type="entry name" value="Gfo/Idh/MocA-like_OxRdtase_N"/>
</dbReference>
<dbReference type="AlphaFoldDB" id="A0A517Z5N6"/>
<evidence type="ECO:0000259" key="1">
    <source>
        <dbReference type="Pfam" id="PF01408"/>
    </source>
</evidence>
<evidence type="ECO:0000313" key="4">
    <source>
        <dbReference type="Proteomes" id="UP000320496"/>
    </source>
</evidence>
<feature type="domain" description="GFO/IDH/MocA-like oxidoreductase" evidence="2">
    <location>
        <begin position="142"/>
        <end position="267"/>
    </location>
</feature>
<dbReference type="SUPFAM" id="SSF51735">
    <property type="entry name" value="NAD(P)-binding Rossmann-fold domains"/>
    <property type="match status" value="1"/>
</dbReference>
<accession>A0A517Z5N6</accession>
<dbReference type="GO" id="GO:0000166">
    <property type="term" value="F:nucleotide binding"/>
    <property type="evidence" value="ECO:0007669"/>
    <property type="project" value="InterPro"/>
</dbReference>
<dbReference type="EC" id="1.1.1.292" evidence="3"/>
<dbReference type="Pfam" id="PF22725">
    <property type="entry name" value="GFO_IDH_MocA_C3"/>
    <property type="match status" value="1"/>
</dbReference>
<dbReference type="PANTHER" id="PTHR46368:SF4">
    <property type="entry name" value="OS10G0403700 PROTEIN"/>
    <property type="match status" value="1"/>
</dbReference>
<gene>
    <name evidence="3" type="primary">afr_5</name>
    <name evidence="3" type="ORF">Mal4_21270</name>
</gene>
<evidence type="ECO:0000259" key="2">
    <source>
        <dbReference type="Pfam" id="PF22725"/>
    </source>
</evidence>
<dbReference type="Gene3D" id="3.30.360.10">
    <property type="entry name" value="Dihydrodipicolinate Reductase, domain 2"/>
    <property type="match status" value="1"/>
</dbReference>
<dbReference type="EMBL" id="CP036275">
    <property type="protein sequence ID" value="QDU37810.1"/>
    <property type="molecule type" value="Genomic_DNA"/>
</dbReference>
<reference evidence="3 4" key="1">
    <citation type="submission" date="2019-02" db="EMBL/GenBank/DDBJ databases">
        <title>Deep-cultivation of Planctomycetes and their phenomic and genomic characterization uncovers novel biology.</title>
        <authorList>
            <person name="Wiegand S."/>
            <person name="Jogler M."/>
            <person name="Boedeker C."/>
            <person name="Pinto D."/>
            <person name="Vollmers J."/>
            <person name="Rivas-Marin E."/>
            <person name="Kohn T."/>
            <person name="Peeters S.H."/>
            <person name="Heuer A."/>
            <person name="Rast P."/>
            <person name="Oberbeckmann S."/>
            <person name="Bunk B."/>
            <person name="Jeske O."/>
            <person name="Meyerdierks A."/>
            <person name="Storesund J.E."/>
            <person name="Kallscheuer N."/>
            <person name="Luecker S."/>
            <person name="Lage O.M."/>
            <person name="Pohl T."/>
            <person name="Merkel B.J."/>
            <person name="Hornburger P."/>
            <person name="Mueller R.-W."/>
            <person name="Bruemmer F."/>
            <person name="Labrenz M."/>
            <person name="Spormann A.M."/>
            <person name="Op den Camp H."/>
            <person name="Overmann J."/>
            <person name="Amann R."/>
            <person name="Jetten M.S.M."/>
            <person name="Mascher T."/>
            <person name="Medema M.H."/>
            <person name="Devos D.P."/>
            <person name="Kaster A.-K."/>
            <person name="Ovreas L."/>
            <person name="Rohde M."/>
            <person name="Galperin M.Y."/>
            <person name="Jogler C."/>
        </authorList>
    </citation>
    <scope>NUCLEOTIDE SEQUENCE [LARGE SCALE GENOMIC DNA]</scope>
    <source>
        <strain evidence="3 4">Mal4</strain>
    </source>
</reference>
<dbReference type="KEGG" id="mri:Mal4_21270"/>
<organism evidence="3 4">
    <name type="scientific">Maioricimonas rarisocia</name>
    <dbReference type="NCBI Taxonomy" id="2528026"/>
    <lineage>
        <taxon>Bacteria</taxon>
        <taxon>Pseudomonadati</taxon>
        <taxon>Planctomycetota</taxon>
        <taxon>Planctomycetia</taxon>
        <taxon>Planctomycetales</taxon>
        <taxon>Planctomycetaceae</taxon>
        <taxon>Maioricimonas</taxon>
    </lineage>
</organism>
<dbReference type="InterPro" id="IPR055170">
    <property type="entry name" value="GFO_IDH_MocA-like_dom"/>
</dbReference>
<dbReference type="Gene3D" id="3.40.50.720">
    <property type="entry name" value="NAD(P)-binding Rossmann-like Domain"/>
    <property type="match status" value="1"/>
</dbReference>
<dbReference type="Pfam" id="PF01408">
    <property type="entry name" value="GFO_IDH_MocA"/>
    <property type="match status" value="1"/>
</dbReference>
<name>A0A517Z5N6_9PLAN</name>
<dbReference type="RefSeq" id="WP_145369030.1">
    <property type="nucleotide sequence ID" value="NZ_CP036275.1"/>
</dbReference>
<keyword evidence="3" id="KW-0560">Oxidoreductase</keyword>
<evidence type="ECO:0000313" key="3">
    <source>
        <dbReference type="EMBL" id="QDU37810.1"/>
    </source>
</evidence>
<sequence length="369" mass="40660">MSDRECRWGILGAAEIARKNWKAIWNTGNSRLVAVASRSTDRAAAYIADCQRQAAFEPVPQACGSYEELLGRDDIDAVYVPLPTGVRKEWVIRAAESGRHVLCEKPCAPIAADLRDMIDACRSNGVQFMDGVMYMHSGRMPRMREVLDDGESVGEIKRITTQFSFRAPDEFFTANIRASADLEPLGCLGDLGWYTLRFVLWTMGWQNPTRVHGRLLSSVQPEDASTPVPTEFSGELFFDGGVSASFYCSFLTEHQQWAHVSGTKGFLQVSDFVLPNCGGEVSFDVGNATYSMHGCDFVMQPGRRTITIPEFSNSFADAQESNLFRTFADLVLSGKPDPFWADIALQTQLVMDACLASSQQDGAAVAIGE</sequence>
<proteinExistence type="predicted"/>
<dbReference type="Proteomes" id="UP000320496">
    <property type="component" value="Chromosome"/>
</dbReference>
<protein>
    <submittedName>
        <fullName evidence="3">1,5-anhydro-D-fructose reductase</fullName>
        <ecNumber evidence="3">1.1.1.292</ecNumber>
    </submittedName>
</protein>
<dbReference type="PANTHER" id="PTHR46368">
    <property type="match status" value="1"/>
</dbReference>
<keyword evidence="4" id="KW-1185">Reference proteome</keyword>
<dbReference type="OrthoDB" id="9783105at2"/>